<evidence type="ECO:0000313" key="1">
    <source>
        <dbReference type="EMBL" id="MCC2211197.1"/>
    </source>
</evidence>
<reference evidence="1 2" key="1">
    <citation type="submission" date="2021-10" db="EMBL/GenBank/DDBJ databases">
        <title>Anaerobic single-cell dispensing facilitates the cultivation of human gut bacteria.</title>
        <authorList>
            <person name="Afrizal A."/>
        </authorList>
    </citation>
    <scope>NUCLEOTIDE SEQUENCE [LARGE SCALE GENOMIC DNA]</scope>
    <source>
        <strain evidence="1 2">CLA-AA-H232</strain>
    </source>
</reference>
<evidence type="ECO:0000313" key="2">
    <source>
        <dbReference type="Proteomes" id="UP001198242"/>
    </source>
</evidence>
<gene>
    <name evidence="1" type="ORF">LKE05_10410</name>
</gene>
<sequence length="498" mass="58376">MDGYRIERWSVEQYMDDVHTQIIQPEPTVQRGWSWTKEALNGLIWSAVSGMVFIPNLILAETKSESGIKSTYIVDGGHRTEALRRFRYGEYKVTNEIREPIVRYNRKKLNEEGKVVKNQYGDIIWETVEYDLRGKTYEDLPTELKRQLNKGQLAVTIYQNCEQGDLPTLVNIYNNHIAMNASQKALTYVGNFAKEIRKIKNTNEFLKDGTILTEKQKNDGIWERVISECVMGVYHFDNWKKAPKKICDYLNFNSTMEEYQQIEQYFNRIAPYSDKLENRKVADLFTLKDTVVWIMAFDKFDKLGLDDKNFGEFLNAFESMRNKEVNGVTWEELDENKSTKDKKVIKNKVDHILYLMKEFLGIEDNDALSNEENVKMTTENKNIIKEENIESDVCNNTQNSVQEIENNILEGIEQEDIEFYETMIEVVLPSNSELAQKAHDELVKLIDYSCEKDYDMALEKWLKTIDESVLISNNKTENYNNMKKLFIEYMLNQEKNVA</sequence>
<name>A0AAE3DZQ4_9FIRM</name>
<dbReference type="PANTHER" id="PTHR39639:SF1">
    <property type="entry name" value="DUF262 DOMAIN-CONTAINING PROTEIN"/>
    <property type="match status" value="1"/>
</dbReference>
<dbReference type="RefSeq" id="WP_308456810.1">
    <property type="nucleotide sequence ID" value="NZ_JAJEQM010000014.1"/>
</dbReference>
<accession>A0AAE3DZQ4</accession>
<dbReference type="EMBL" id="JAJEQM010000014">
    <property type="protein sequence ID" value="MCC2211197.1"/>
    <property type="molecule type" value="Genomic_DNA"/>
</dbReference>
<keyword evidence="2" id="KW-1185">Reference proteome</keyword>
<dbReference type="PANTHER" id="PTHR39639">
    <property type="entry name" value="CHROMOSOME 16, WHOLE GENOME SHOTGUN SEQUENCE"/>
    <property type="match status" value="1"/>
</dbReference>
<dbReference type="Proteomes" id="UP001198242">
    <property type="component" value="Unassembled WGS sequence"/>
</dbReference>
<proteinExistence type="predicted"/>
<organism evidence="1 2">
    <name type="scientific">Hominilimicola fabiformis</name>
    <dbReference type="NCBI Taxonomy" id="2885356"/>
    <lineage>
        <taxon>Bacteria</taxon>
        <taxon>Bacillati</taxon>
        <taxon>Bacillota</taxon>
        <taxon>Clostridia</taxon>
        <taxon>Eubacteriales</taxon>
        <taxon>Oscillospiraceae</taxon>
        <taxon>Hominilimicola</taxon>
    </lineage>
</organism>
<protein>
    <recommendedName>
        <fullName evidence="3">DUF262 domain-containing protein</fullName>
    </recommendedName>
</protein>
<comment type="caution">
    <text evidence="1">The sequence shown here is derived from an EMBL/GenBank/DDBJ whole genome shotgun (WGS) entry which is preliminary data.</text>
</comment>
<dbReference type="AlphaFoldDB" id="A0AAE3DZQ4"/>
<evidence type="ECO:0008006" key="3">
    <source>
        <dbReference type="Google" id="ProtNLM"/>
    </source>
</evidence>